<sequence length="67" mass="8097">MWFTTFYVFIFAALCVANIPIQVLTLFLFIGYFLILFMVYKVLRDRYSTTKTFKDWYEDQPMDTLGE</sequence>
<keyword evidence="1" id="KW-0812">Transmembrane</keyword>
<dbReference type="EMBL" id="AHKF01000016">
    <property type="protein sequence ID" value="EIA09196.1"/>
    <property type="molecule type" value="Genomic_DNA"/>
</dbReference>
<proteinExistence type="predicted"/>
<evidence type="ECO:0000256" key="1">
    <source>
        <dbReference type="SAM" id="Phobius"/>
    </source>
</evidence>
<dbReference type="PATRIC" id="fig|1086011.3.peg.1548"/>
<accession>H7FQR6</accession>
<dbReference type="AlphaFoldDB" id="H7FQR6"/>
<dbReference type="Proteomes" id="UP000005566">
    <property type="component" value="Unassembled WGS sequence"/>
</dbReference>
<gene>
    <name evidence="2" type="ORF">HJ01_01582</name>
</gene>
<keyword evidence="1" id="KW-0472">Membrane</keyword>
<keyword evidence="1" id="KW-1133">Transmembrane helix</keyword>
<reference evidence="2 3" key="1">
    <citation type="journal article" date="2014" name="Acta Crystallogr. D">
        <title>Structure-based characterization and antifreeze properties of a hyperactive ice-binding protein from the Antarctic bacterium Flavobacterium frigoris PS1.</title>
        <authorList>
            <person name="Do H."/>
            <person name="Kim S.J."/>
            <person name="Kim H.J."/>
            <person name="Lee J.H."/>
        </authorList>
    </citation>
    <scope>NUCLEOTIDE SEQUENCE [LARGE SCALE GENOMIC DNA]</scope>
    <source>
        <strain evidence="2 3">PS1</strain>
    </source>
</reference>
<evidence type="ECO:0000313" key="2">
    <source>
        <dbReference type="EMBL" id="EIA09196.1"/>
    </source>
</evidence>
<dbReference type="eggNOG" id="ENOG502ZY7X">
    <property type="taxonomic scope" value="Bacteria"/>
</dbReference>
<feature type="transmembrane region" description="Helical" evidence="1">
    <location>
        <begin position="6"/>
        <end position="39"/>
    </location>
</feature>
<dbReference type="STRING" id="1086011.HJ01_01582"/>
<evidence type="ECO:0000313" key="3">
    <source>
        <dbReference type="Proteomes" id="UP000005566"/>
    </source>
</evidence>
<name>H7FQR6_FLAFP</name>
<comment type="caution">
    <text evidence="2">The sequence shown here is derived from an EMBL/GenBank/DDBJ whole genome shotgun (WGS) entry which is preliminary data.</text>
</comment>
<protein>
    <submittedName>
        <fullName evidence="2">Uncharacterized protein</fullName>
    </submittedName>
</protein>
<organism evidence="2 3">
    <name type="scientific">Flavobacterium frigoris (strain PS1)</name>
    <dbReference type="NCBI Taxonomy" id="1086011"/>
    <lineage>
        <taxon>Bacteria</taxon>
        <taxon>Pseudomonadati</taxon>
        <taxon>Bacteroidota</taxon>
        <taxon>Flavobacteriia</taxon>
        <taxon>Flavobacteriales</taxon>
        <taxon>Flavobacteriaceae</taxon>
        <taxon>Flavobacterium</taxon>
    </lineage>
</organism>
<keyword evidence="3" id="KW-1185">Reference proteome</keyword>